<dbReference type="SMART" id="SM00798">
    <property type="entry name" value="AICARFT_IMPCHas"/>
    <property type="match status" value="1"/>
</dbReference>
<dbReference type="GO" id="GO:0005829">
    <property type="term" value="C:cytosol"/>
    <property type="evidence" value="ECO:0007669"/>
    <property type="project" value="TreeGrafter"/>
</dbReference>
<dbReference type="SUPFAM" id="SSF52335">
    <property type="entry name" value="Methylglyoxal synthase-like"/>
    <property type="match status" value="1"/>
</dbReference>
<dbReference type="PANTHER" id="PTHR11692:SF0">
    <property type="entry name" value="BIFUNCTIONAL PURINE BIOSYNTHESIS PROTEIN ATIC"/>
    <property type="match status" value="1"/>
</dbReference>
<dbReference type="InterPro" id="IPR016193">
    <property type="entry name" value="Cytidine_deaminase-like"/>
</dbReference>
<evidence type="ECO:0000256" key="4">
    <source>
        <dbReference type="ARBA" id="ARBA00022679"/>
    </source>
</evidence>
<dbReference type="SUPFAM" id="SSF53927">
    <property type="entry name" value="Cytidine deaminase-like"/>
    <property type="match status" value="1"/>
</dbReference>
<dbReference type="AlphaFoldDB" id="A0A645B0M8"/>
<evidence type="ECO:0000256" key="1">
    <source>
        <dbReference type="ARBA" id="ARBA00004844"/>
    </source>
</evidence>
<evidence type="ECO:0000313" key="9">
    <source>
        <dbReference type="EMBL" id="MPM55314.1"/>
    </source>
</evidence>
<comment type="pathway">
    <text evidence="1">Purine metabolism; IMP biosynthesis via de novo pathway; IMP from 5-formamido-1-(5-phospho-D-ribosyl)imidazole-4-carboxamide: step 1/1.</text>
</comment>
<dbReference type="PROSITE" id="PS51855">
    <property type="entry name" value="MGS"/>
    <property type="match status" value="1"/>
</dbReference>
<dbReference type="NCBIfam" id="NF002049">
    <property type="entry name" value="PRK00881.1"/>
    <property type="match status" value="1"/>
</dbReference>
<gene>
    <name evidence="9" type="primary">purH_30</name>
    <name evidence="9" type="ORF">SDC9_102108</name>
</gene>
<dbReference type="Gene3D" id="3.40.50.1380">
    <property type="entry name" value="Methylglyoxal synthase-like domain"/>
    <property type="match status" value="1"/>
</dbReference>
<evidence type="ECO:0000256" key="6">
    <source>
        <dbReference type="ARBA" id="ARBA00022801"/>
    </source>
</evidence>
<dbReference type="FunFam" id="3.40.50.1380:FF:000001">
    <property type="entry name" value="Bifunctional purine biosynthesis protein PurH"/>
    <property type="match status" value="1"/>
</dbReference>
<evidence type="ECO:0000259" key="8">
    <source>
        <dbReference type="PROSITE" id="PS51855"/>
    </source>
</evidence>
<evidence type="ECO:0000256" key="2">
    <source>
        <dbReference type="ARBA" id="ARBA00004954"/>
    </source>
</evidence>
<dbReference type="InterPro" id="IPR024051">
    <property type="entry name" value="AICAR_Tfase_dup_dom_sf"/>
</dbReference>
<keyword evidence="5" id="KW-0658">Purine biosynthesis</keyword>
<dbReference type="Gene3D" id="3.40.140.20">
    <property type="match status" value="2"/>
</dbReference>
<keyword evidence="4" id="KW-0808">Transferase</keyword>
<dbReference type="EMBL" id="VSSQ01015217">
    <property type="protein sequence ID" value="MPM55314.1"/>
    <property type="molecule type" value="Genomic_DNA"/>
</dbReference>
<dbReference type="GO" id="GO:0003937">
    <property type="term" value="F:IMP cyclohydrolase activity"/>
    <property type="evidence" value="ECO:0007669"/>
    <property type="project" value="InterPro"/>
</dbReference>
<dbReference type="PANTHER" id="PTHR11692">
    <property type="entry name" value="BIFUNCTIONAL PURINE BIOSYNTHESIS PROTEIN PURH"/>
    <property type="match status" value="1"/>
</dbReference>
<protein>
    <submittedName>
        <fullName evidence="9">Bifunctional purine biosynthesis protein PurH</fullName>
    </submittedName>
</protein>
<dbReference type="Pfam" id="PF01808">
    <property type="entry name" value="AICARFT_IMPCHas"/>
    <property type="match status" value="1"/>
</dbReference>
<dbReference type="InterPro" id="IPR011607">
    <property type="entry name" value="MGS-like_dom"/>
</dbReference>
<feature type="domain" description="MGS-like" evidence="8">
    <location>
        <begin position="1"/>
        <end position="145"/>
    </location>
</feature>
<keyword evidence="7" id="KW-0511">Multifunctional enzyme</keyword>
<sequence length="507" mass="54764">MKGKKALLSVFDKTGIVPFAEGLVSLGWELLSSSGTADHLRKAGLAVTEVSDVTGYPHILGGRVKTLHPLVFGGILARRDVEGDMKETEQFGIPLLDMIVCNLYPFEETARRGPELDELLENIDIGGVSLLRAAAKNYRQVVVLTDPADYGSIVAELRSEGDVSQETRQMLAVKAFRSTSAYDAAIVDGLAEATGSTPSCLPDKMPLAFVKKQDLRYGENPHQEASLYLPSLADLPWEQISGKPLSYNNILDTDCAMRGCALLQDCCGALVIKHTTPCGMACGSSPREAYEKAVGCDPVSAFGGVVGISKKVDMETVLSIADRFTEVLVAPDYDDETVEILREKKPSLRVLRWKGGRVSPLQFTGTWSGLLVQQDSLPPLPDKGEWIGKPRPDLWEDLLFAWKVAALSKSNAISIVKNREAVGIGRGFCSRLHAVDFAVRQAGEKARGAVLGSDAFFPFSDGVEAAADAGIEAIIQPGGSVRDSEVFSSAEKLGISMFISGWRTFRH</sequence>
<dbReference type="SMART" id="SM00851">
    <property type="entry name" value="MGS"/>
    <property type="match status" value="1"/>
</dbReference>
<dbReference type="GO" id="GO:0004643">
    <property type="term" value="F:phosphoribosylaminoimidazolecarboxamide formyltransferase activity"/>
    <property type="evidence" value="ECO:0007669"/>
    <property type="project" value="InterPro"/>
</dbReference>
<evidence type="ECO:0000256" key="3">
    <source>
        <dbReference type="ARBA" id="ARBA00007667"/>
    </source>
</evidence>
<dbReference type="Pfam" id="PF02142">
    <property type="entry name" value="MGS"/>
    <property type="match status" value="1"/>
</dbReference>
<dbReference type="UniPathway" id="UPA00074">
    <property type="reaction ID" value="UER00133"/>
</dbReference>
<dbReference type="CDD" id="cd01421">
    <property type="entry name" value="IMPCH"/>
    <property type="match status" value="1"/>
</dbReference>
<proteinExistence type="inferred from homology"/>
<evidence type="ECO:0000256" key="5">
    <source>
        <dbReference type="ARBA" id="ARBA00022755"/>
    </source>
</evidence>
<dbReference type="PIRSF" id="PIRSF000414">
    <property type="entry name" value="AICARFT_IMPCHas"/>
    <property type="match status" value="1"/>
</dbReference>
<comment type="caution">
    <text evidence="9">The sequence shown here is derived from an EMBL/GenBank/DDBJ whole genome shotgun (WGS) entry which is preliminary data.</text>
</comment>
<comment type="pathway">
    <text evidence="2">Purine metabolism; IMP biosynthesis via de novo pathway; 5-formamido-1-(5-phospho-D-ribosyl)imidazole-4-carboxamide from 5-amino-1-(5-phospho-D-ribosyl)imidazole-4-carboxamide (10-formyl THF route): step 1/1.</text>
</comment>
<dbReference type="InterPro" id="IPR002695">
    <property type="entry name" value="PurH-like"/>
</dbReference>
<dbReference type="InterPro" id="IPR036914">
    <property type="entry name" value="MGS-like_dom_sf"/>
</dbReference>
<comment type="similarity">
    <text evidence="3">Belongs to the PurH family.</text>
</comment>
<organism evidence="9">
    <name type="scientific">bioreactor metagenome</name>
    <dbReference type="NCBI Taxonomy" id="1076179"/>
    <lineage>
        <taxon>unclassified sequences</taxon>
        <taxon>metagenomes</taxon>
        <taxon>ecological metagenomes</taxon>
    </lineage>
</organism>
<name>A0A645B0M8_9ZZZZ</name>
<dbReference type="HAMAP" id="MF_00139">
    <property type="entry name" value="PurH"/>
    <property type="match status" value="1"/>
</dbReference>
<evidence type="ECO:0000256" key="7">
    <source>
        <dbReference type="ARBA" id="ARBA00023268"/>
    </source>
</evidence>
<dbReference type="GO" id="GO:0006189">
    <property type="term" value="P:'de novo' IMP biosynthetic process"/>
    <property type="evidence" value="ECO:0007669"/>
    <property type="project" value="UniProtKB-UniPathway"/>
</dbReference>
<keyword evidence="6" id="KW-0378">Hydrolase</keyword>
<accession>A0A645B0M8</accession>
<reference evidence="9" key="1">
    <citation type="submission" date="2019-08" db="EMBL/GenBank/DDBJ databases">
        <authorList>
            <person name="Kucharzyk K."/>
            <person name="Murdoch R.W."/>
            <person name="Higgins S."/>
            <person name="Loffler F."/>
        </authorList>
    </citation>
    <scope>NUCLEOTIDE SEQUENCE</scope>
</reference>